<evidence type="ECO:0000313" key="4">
    <source>
        <dbReference type="EMBL" id="RSU07692.1"/>
    </source>
</evidence>
<proteinExistence type="inferred from homology"/>
<dbReference type="RefSeq" id="WP_126821602.1">
    <property type="nucleotide sequence ID" value="NZ_JBHLWU010000001.1"/>
</dbReference>
<dbReference type="InterPro" id="IPR002491">
    <property type="entry name" value="ABC_transptr_periplasmic_BD"/>
</dbReference>
<comment type="similarity">
    <text evidence="1">Belongs to the bacterial solute-binding protein 8 family.</text>
</comment>
<evidence type="ECO:0000256" key="2">
    <source>
        <dbReference type="SAM" id="SignalP"/>
    </source>
</evidence>
<gene>
    <name evidence="4" type="ORF">CBF30_00175</name>
</gene>
<keyword evidence="2" id="KW-0732">Signal</keyword>
<dbReference type="AlphaFoldDB" id="A0A430AHV8"/>
<evidence type="ECO:0000259" key="3">
    <source>
        <dbReference type="PROSITE" id="PS50983"/>
    </source>
</evidence>
<dbReference type="Gene3D" id="3.40.50.1980">
    <property type="entry name" value="Nitrogenase molybdenum iron protein domain"/>
    <property type="match status" value="2"/>
</dbReference>
<sequence>MKKWKSVCILGIASLLVLAGCKANATKETTTTKDNVEHYPIKIENFTSSDSAKKWQKKEVTFEASPHRVVANTQGTAEMLLHLGLESKIVGVAALYGGVDSTVKKEFESLPVLSKEYVGKELVLGATPDLVIGRAGLFANEDWGVGTVSSLNDAGVQTYVQRTSIPKATYTDLYLDIKDLGKVFNIEKKAASWIKELKQKEQSLKQSVESVKKEKSYAYIWGVDGENVTIYSGADDTYITDTLSKIKLSNAFAKSTGEITKESLVAKNPDVLLIPYYDGGSNNQQTLTALYSNKALQTVNAIKNQQVFFIDYNEFWSYGYRILEGTEKLAKEIYPEQFKN</sequence>
<evidence type="ECO:0000313" key="5">
    <source>
        <dbReference type="Proteomes" id="UP000288669"/>
    </source>
</evidence>
<dbReference type="PROSITE" id="PS51257">
    <property type="entry name" value="PROKAR_LIPOPROTEIN"/>
    <property type="match status" value="1"/>
</dbReference>
<comment type="caution">
    <text evidence="4">The sequence shown here is derived from an EMBL/GenBank/DDBJ whole genome shotgun (WGS) entry which is preliminary data.</text>
</comment>
<dbReference type="Pfam" id="PF01497">
    <property type="entry name" value="Peripla_BP_2"/>
    <property type="match status" value="1"/>
</dbReference>
<dbReference type="InterPro" id="IPR050902">
    <property type="entry name" value="ABC_Transporter_SBP"/>
</dbReference>
<feature type="domain" description="Fe/B12 periplasmic-binding" evidence="3">
    <location>
        <begin position="68"/>
        <end position="337"/>
    </location>
</feature>
<feature type="chain" id="PRO_5038401154" description="Fe/B12 periplasmic-binding domain-containing protein" evidence="2">
    <location>
        <begin position="20"/>
        <end position="340"/>
    </location>
</feature>
<evidence type="ECO:0000256" key="1">
    <source>
        <dbReference type="ARBA" id="ARBA00008814"/>
    </source>
</evidence>
<accession>A0A430AHV8</accession>
<reference evidence="4 5" key="1">
    <citation type="submission" date="2017-05" db="EMBL/GenBank/DDBJ databases">
        <title>Vagococcus spp. assemblies.</title>
        <authorList>
            <person name="Gulvik C.A."/>
        </authorList>
    </citation>
    <scope>NUCLEOTIDE SEQUENCE [LARGE SCALE GENOMIC DNA]</scope>
    <source>
        <strain evidence="4 5">DSM 24756</strain>
    </source>
</reference>
<dbReference type="PANTHER" id="PTHR30535:SF7">
    <property type="entry name" value="IRON(III) DICITRATE-BINDING PROTEIN"/>
    <property type="match status" value="1"/>
</dbReference>
<dbReference type="OrthoDB" id="356537at2"/>
<feature type="signal peptide" evidence="2">
    <location>
        <begin position="1"/>
        <end position="19"/>
    </location>
</feature>
<dbReference type="EMBL" id="NGJZ01000001">
    <property type="protein sequence ID" value="RSU07692.1"/>
    <property type="molecule type" value="Genomic_DNA"/>
</dbReference>
<name>A0A430AHV8_9ENTE</name>
<dbReference type="Proteomes" id="UP000288669">
    <property type="component" value="Unassembled WGS sequence"/>
</dbReference>
<protein>
    <recommendedName>
        <fullName evidence="3">Fe/B12 periplasmic-binding domain-containing protein</fullName>
    </recommendedName>
</protein>
<keyword evidence="5" id="KW-1185">Reference proteome</keyword>
<dbReference type="SUPFAM" id="SSF53807">
    <property type="entry name" value="Helical backbone' metal receptor"/>
    <property type="match status" value="1"/>
</dbReference>
<dbReference type="PANTHER" id="PTHR30535">
    <property type="entry name" value="VITAMIN B12-BINDING PROTEIN"/>
    <property type="match status" value="1"/>
</dbReference>
<dbReference type="PROSITE" id="PS50983">
    <property type="entry name" value="FE_B12_PBP"/>
    <property type="match status" value="1"/>
</dbReference>
<organism evidence="4 5">
    <name type="scientific">Vagococcus entomophilus</name>
    <dbReference type="NCBI Taxonomy" id="1160095"/>
    <lineage>
        <taxon>Bacteria</taxon>
        <taxon>Bacillati</taxon>
        <taxon>Bacillota</taxon>
        <taxon>Bacilli</taxon>
        <taxon>Lactobacillales</taxon>
        <taxon>Enterococcaceae</taxon>
        <taxon>Vagococcus</taxon>
    </lineage>
</organism>